<protein>
    <recommendedName>
        <fullName evidence="7">Large ribosomal subunit protein uL1m</fullName>
    </recommendedName>
    <alternativeName>
        <fullName evidence="8">39S ribosomal protein L1, mitochondrial</fullName>
    </alternativeName>
</protein>
<dbReference type="RefSeq" id="XP_019411933.1">
    <property type="nucleotide sequence ID" value="XM_019556388.1"/>
</dbReference>
<evidence type="ECO:0000313" key="9">
    <source>
        <dbReference type="Ensembl" id="ENSCPRP00005001818.1"/>
    </source>
</evidence>
<dbReference type="Gene3D" id="3.40.50.790">
    <property type="match status" value="1"/>
</dbReference>
<dbReference type="GO" id="GO:0005743">
    <property type="term" value="C:mitochondrial inner membrane"/>
    <property type="evidence" value="ECO:0007669"/>
    <property type="project" value="UniProtKB-ARBA"/>
</dbReference>
<dbReference type="Proteomes" id="UP000594220">
    <property type="component" value="Unplaced"/>
</dbReference>
<evidence type="ECO:0000313" key="10">
    <source>
        <dbReference type="Proteomes" id="UP000594220"/>
    </source>
</evidence>
<dbReference type="Gene3D" id="3.30.190.20">
    <property type="match status" value="1"/>
</dbReference>
<keyword evidence="3" id="KW-0809">Transit peptide</keyword>
<keyword evidence="5" id="KW-0496">Mitochondrion</keyword>
<dbReference type="Pfam" id="PF00687">
    <property type="entry name" value="Ribosomal_L1"/>
    <property type="match status" value="1"/>
</dbReference>
<dbReference type="GeneID" id="109324391"/>
<evidence type="ECO:0000256" key="5">
    <source>
        <dbReference type="ARBA" id="ARBA00023128"/>
    </source>
</evidence>
<evidence type="ECO:0000256" key="2">
    <source>
        <dbReference type="ARBA" id="ARBA00010531"/>
    </source>
</evidence>
<dbReference type="PANTHER" id="PTHR36427:SF3">
    <property type="entry name" value="LARGE RIBOSOMAL SUBUNIT PROTEIN UL1M"/>
    <property type="match status" value="1"/>
</dbReference>
<evidence type="ECO:0000256" key="1">
    <source>
        <dbReference type="ARBA" id="ARBA00004173"/>
    </source>
</evidence>
<dbReference type="Ensembl" id="ENSCPRT00005002131.1">
    <property type="protein sequence ID" value="ENSCPRP00005001824.1"/>
    <property type="gene ID" value="ENSCPRG00005001342.1"/>
</dbReference>
<dbReference type="InterPro" id="IPR016095">
    <property type="entry name" value="Ribosomal_uL1_3-a/b-sand"/>
</dbReference>
<dbReference type="GO" id="GO:1990904">
    <property type="term" value="C:ribonucleoprotein complex"/>
    <property type="evidence" value="ECO:0007669"/>
    <property type="project" value="UniProtKB-KW"/>
</dbReference>
<evidence type="ECO:0000256" key="4">
    <source>
        <dbReference type="ARBA" id="ARBA00022980"/>
    </source>
</evidence>
<dbReference type="AlphaFoldDB" id="A0A7M4DYS4"/>
<dbReference type="CTD" id="65008"/>
<dbReference type="GeneTree" id="ENSGT00940000162168"/>
<sequence>MAVSVSCCLRRVLAQCRRYVFPRIDQRVSAVSCSINIQQSSRPYAAATKSAKKTAKEATWKNSGTETAKRENTCRPVDDVYLVWLYKRPMYEVEVALDMLRKFQELDFTNPKQYIYVNITLDMTQEKKKKVEPFVSTICFPHPFVEEINKVLVFTENEGQAEIAKANGAAFVGGTELIQEILDDAIQADFYIAVPGMIGKLYLLKDKLRKKFPSSRRKSLGPDIPKMLEFFKMGHEYMVEEDCLIKTRIGRLNMPNEQILANLDAVVKDICTYRPLNYGPFVQRLVIRSSTSEGLLIPADRFLPQVKDVEEEEEDAE</sequence>
<dbReference type="SUPFAM" id="SSF56808">
    <property type="entry name" value="Ribosomal protein L1"/>
    <property type="match status" value="1"/>
</dbReference>
<evidence type="ECO:0000256" key="8">
    <source>
        <dbReference type="ARBA" id="ARBA00077483"/>
    </source>
</evidence>
<evidence type="ECO:0000256" key="6">
    <source>
        <dbReference type="ARBA" id="ARBA00023274"/>
    </source>
</evidence>
<keyword evidence="6" id="KW-0687">Ribonucleoprotein</keyword>
<dbReference type="KEGG" id="cpoo:109324391"/>
<dbReference type="Ensembl" id="ENSCPRT00005002125.1">
    <property type="protein sequence ID" value="ENSCPRP00005001818.1"/>
    <property type="gene ID" value="ENSCPRG00005001342.1"/>
</dbReference>
<comment type="subcellular location">
    <subcellularLocation>
        <location evidence="1">Mitochondrion</location>
    </subcellularLocation>
</comment>
<dbReference type="OMA" id="NVGTLDM"/>
<reference evidence="9" key="1">
    <citation type="submission" date="2025-05" db="UniProtKB">
        <authorList>
            <consortium name="Ensembl"/>
        </authorList>
    </citation>
    <scope>IDENTIFICATION</scope>
</reference>
<keyword evidence="4" id="KW-0689">Ribosomal protein</keyword>
<dbReference type="OrthoDB" id="1747252at2759"/>
<gene>
    <name evidence="9" type="primary">MRPL1</name>
</gene>
<comment type="similarity">
    <text evidence="2">Belongs to the universal ribosomal protein uL1 family.</text>
</comment>
<evidence type="ECO:0000256" key="3">
    <source>
        <dbReference type="ARBA" id="ARBA00022946"/>
    </source>
</evidence>
<dbReference type="InterPro" id="IPR023674">
    <property type="entry name" value="Ribosomal_uL1-like"/>
</dbReference>
<proteinExistence type="inferred from homology"/>
<accession>A0A7M4DYS4</accession>
<organism evidence="9 10">
    <name type="scientific">Crocodylus porosus</name>
    <name type="common">Saltwater crocodile</name>
    <name type="synonym">Estuarine crocodile</name>
    <dbReference type="NCBI Taxonomy" id="8502"/>
    <lineage>
        <taxon>Eukaryota</taxon>
        <taxon>Metazoa</taxon>
        <taxon>Chordata</taxon>
        <taxon>Craniata</taxon>
        <taxon>Vertebrata</taxon>
        <taxon>Euteleostomi</taxon>
        <taxon>Archelosauria</taxon>
        <taxon>Archosauria</taxon>
        <taxon>Crocodylia</taxon>
        <taxon>Longirostres</taxon>
        <taxon>Crocodylidae</taxon>
        <taxon>Crocodylus</taxon>
    </lineage>
</organism>
<keyword evidence="10" id="KW-1185">Reference proteome</keyword>
<dbReference type="FunFam" id="3.40.50.790:FF:000003">
    <property type="entry name" value="39S ribosomal protein L1, mitochondrial"/>
    <property type="match status" value="1"/>
</dbReference>
<dbReference type="InterPro" id="IPR028364">
    <property type="entry name" value="Ribosomal_uL1/biogenesis"/>
</dbReference>
<name>A0A7M4DYS4_CROPO</name>
<evidence type="ECO:0000256" key="7">
    <source>
        <dbReference type="ARBA" id="ARBA00035212"/>
    </source>
</evidence>
<dbReference type="PANTHER" id="PTHR36427">
    <property type="entry name" value="54S RIBOSOMAL PROTEIN L1, MITOCHONDRIAL"/>
    <property type="match status" value="1"/>
</dbReference>
<dbReference type="GO" id="GO:0005840">
    <property type="term" value="C:ribosome"/>
    <property type="evidence" value="ECO:0007669"/>
    <property type="project" value="UniProtKB-KW"/>
</dbReference>